<sequence>MDSRTLQSPSSKRQSQRELRQPSEPSDGPIHDYRPEIQPPTNSSKDMPIVLEDEEAATDNDLEGAYLTCSAFCRRPFSSKSWRSL</sequence>
<comment type="caution">
    <text evidence="2">The sequence shown here is derived from an EMBL/GenBank/DDBJ whole genome shotgun (WGS) entry which is preliminary data.</text>
</comment>
<name>A0A2B7ZEC0_9EURO</name>
<reference evidence="2 3" key="1">
    <citation type="submission" date="2017-10" db="EMBL/GenBank/DDBJ databases">
        <title>Comparative genomics in systemic dimorphic fungi from Ajellomycetaceae.</title>
        <authorList>
            <person name="Munoz J.F."/>
            <person name="Mcewen J.G."/>
            <person name="Clay O.K."/>
            <person name="Cuomo C.A."/>
        </authorList>
    </citation>
    <scope>NUCLEOTIDE SEQUENCE [LARGE SCALE GENOMIC DNA]</scope>
    <source>
        <strain evidence="2 3">UAMH4076</strain>
    </source>
</reference>
<gene>
    <name evidence="2" type="ORF">GX50_05740</name>
</gene>
<evidence type="ECO:0000313" key="2">
    <source>
        <dbReference type="EMBL" id="PGH31498.1"/>
    </source>
</evidence>
<proteinExistence type="predicted"/>
<dbReference type="AlphaFoldDB" id="A0A2B7ZEC0"/>
<protein>
    <submittedName>
        <fullName evidence="2">Uncharacterized protein</fullName>
    </submittedName>
</protein>
<evidence type="ECO:0000313" key="3">
    <source>
        <dbReference type="Proteomes" id="UP000226031"/>
    </source>
</evidence>
<accession>A0A2B7ZEC0</accession>
<organism evidence="2 3">
    <name type="scientific">[Emmonsia] crescens</name>
    <dbReference type="NCBI Taxonomy" id="73230"/>
    <lineage>
        <taxon>Eukaryota</taxon>
        <taxon>Fungi</taxon>
        <taxon>Dikarya</taxon>
        <taxon>Ascomycota</taxon>
        <taxon>Pezizomycotina</taxon>
        <taxon>Eurotiomycetes</taxon>
        <taxon>Eurotiomycetidae</taxon>
        <taxon>Onygenales</taxon>
        <taxon>Ajellomycetaceae</taxon>
        <taxon>Emergomyces</taxon>
    </lineage>
</organism>
<evidence type="ECO:0000256" key="1">
    <source>
        <dbReference type="SAM" id="MobiDB-lite"/>
    </source>
</evidence>
<keyword evidence="3" id="KW-1185">Reference proteome</keyword>
<dbReference type="EMBL" id="PDND01000126">
    <property type="protein sequence ID" value="PGH31498.1"/>
    <property type="molecule type" value="Genomic_DNA"/>
</dbReference>
<feature type="compositionally biased region" description="Polar residues" evidence="1">
    <location>
        <begin position="1"/>
        <end position="13"/>
    </location>
</feature>
<dbReference type="Proteomes" id="UP000226031">
    <property type="component" value="Unassembled WGS sequence"/>
</dbReference>
<feature type="region of interest" description="Disordered" evidence="1">
    <location>
        <begin position="1"/>
        <end position="49"/>
    </location>
</feature>